<dbReference type="HOGENOM" id="CLU_037100_0_1_5"/>
<dbReference type="eggNOG" id="COG3637">
    <property type="taxonomic scope" value="Bacteria"/>
</dbReference>
<dbReference type="PANTHER" id="PTHR34001:SF3">
    <property type="entry name" value="BLL7405 PROTEIN"/>
    <property type="match status" value="1"/>
</dbReference>
<dbReference type="Pfam" id="PF13505">
    <property type="entry name" value="OMP_b-brl"/>
    <property type="match status" value="1"/>
</dbReference>
<evidence type="ECO:0000256" key="3">
    <source>
        <dbReference type="ARBA" id="ARBA00023136"/>
    </source>
</evidence>
<dbReference type="STRING" id="266779.Meso_0096"/>
<comment type="subcellular location">
    <subcellularLocation>
        <location evidence="1">Cell outer membrane</location>
    </subcellularLocation>
</comment>
<dbReference type="InterPro" id="IPR011250">
    <property type="entry name" value="OMP/PagP_B-barrel"/>
</dbReference>
<organism evidence="8">
    <name type="scientific">Chelativorans sp. (strain BNC1)</name>
    <dbReference type="NCBI Taxonomy" id="266779"/>
    <lineage>
        <taxon>Bacteria</taxon>
        <taxon>Pseudomonadati</taxon>
        <taxon>Pseudomonadota</taxon>
        <taxon>Alphaproteobacteria</taxon>
        <taxon>Hyphomicrobiales</taxon>
        <taxon>Phyllobacteriaceae</taxon>
        <taxon>Chelativorans</taxon>
    </lineage>
</organism>
<feature type="domain" description="Outer membrane protein beta-barrel" evidence="7">
    <location>
        <begin position="41"/>
        <end position="222"/>
    </location>
</feature>
<accession>Q11M74</accession>
<sequence precursor="true">MKLLVATAAACVISSSAFAADILYDAPPAPPAPPPPPAPFNWTGPYVGVYGGIAAGDIKHNLNVLGNVPFTGLLTERSRAGGAIGGIQVGYDWQVNNWVLGAVADIAATNYEVKNSYYVLGTRIAKDSSKLSYLGTVRARAGYAWDRTLVYGHGGFAYGKTKQTSDFIGTDTLKQSQTRTGWTIGAGVEYAVTDRISLGSEYSYVDFGKKDIYKDANISINEDVALHSVKAFLNVRF</sequence>
<evidence type="ECO:0000259" key="7">
    <source>
        <dbReference type="Pfam" id="PF13505"/>
    </source>
</evidence>
<dbReference type="AlphaFoldDB" id="Q11M74"/>
<keyword evidence="3" id="KW-0472">Membrane</keyword>
<name>Q11M74_CHESB</name>
<evidence type="ECO:0000313" key="8">
    <source>
        <dbReference type="EMBL" id="ABG61501.1"/>
    </source>
</evidence>
<dbReference type="Gene3D" id="2.40.160.20">
    <property type="match status" value="1"/>
</dbReference>
<protein>
    <submittedName>
        <fullName evidence="8">Outer membrane protein, 31 kDa</fullName>
    </submittedName>
</protein>
<feature type="signal peptide" evidence="6">
    <location>
        <begin position="1"/>
        <end position="19"/>
    </location>
</feature>
<dbReference type="PANTHER" id="PTHR34001">
    <property type="entry name" value="BLL7405 PROTEIN"/>
    <property type="match status" value="1"/>
</dbReference>
<dbReference type="InterPro" id="IPR051692">
    <property type="entry name" value="OMP-like"/>
</dbReference>
<evidence type="ECO:0000256" key="6">
    <source>
        <dbReference type="SAM" id="SignalP"/>
    </source>
</evidence>
<dbReference type="InterPro" id="IPR006315">
    <property type="entry name" value="OM_autotransptr_brl_dom"/>
</dbReference>
<dbReference type="SUPFAM" id="SSF56925">
    <property type="entry name" value="OMPA-like"/>
    <property type="match status" value="1"/>
</dbReference>
<dbReference type="NCBIfam" id="TIGR01414">
    <property type="entry name" value="autotrans_barl"/>
    <property type="match status" value="1"/>
</dbReference>
<evidence type="ECO:0000256" key="5">
    <source>
        <dbReference type="ARBA" id="ARBA00038306"/>
    </source>
</evidence>
<keyword evidence="4" id="KW-0998">Cell outer membrane</keyword>
<dbReference type="KEGG" id="mes:Meso_0096"/>
<dbReference type="GO" id="GO:0009279">
    <property type="term" value="C:cell outer membrane"/>
    <property type="evidence" value="ECO:0007669"/>
    <property type="project" value="UniProtKB-SubCell"/>
</dbReference>
<evidence type="ECO:0000256" key="2">
    <source>
        <dbReference type="ARBA" id="ARBA00022729"/>
    </source>
</evidence>
<comment type="similarity">
    <text evidence="5">Belongs to the Omp25/RopB family.</text>
</comment>
<keyword evidence="2 6" id="KW-0732">Signal</keyword>
<reference evidence="8" key="1">
    <citation type="submission" date="2006-06" db="EMBL/GenBank/DDBJ databases">
        <title>Complete sequence of chromosome of Chelativorans sp. BNC1.</title>
        <authorList>
            <consortium name="US DOE Joint Genome Institute"/>
            <person name="Copeland A."/>
            <person name="Lucas S."/>
            <person name="Lapidus A."/>
            <person name="Barry K."/>
            <person name="Detter J.C."/>
            <person name="Glavina del Rio T."/>
            <person name="Hammon N."/>
            <person name="Israni S."/>
            <person name="Dalin E."/>
            <person name="Tice H."/>
            <person name="Pitluck S."/>
            <person name="Chertkov O."/>
            <person name="Brettin T."/>
            <person name="Bruce D."/>
            <person name="Han C."/>
            <person name="Tapia R."/>
            <person name="Gilna P."/>
            <person name="Schmutz J."/>
            <person name="Larimer F."/>
            <person name="Land M."/>
            <person name="Hauser L."/>
            <person name="Kyrpides N."/>
            <person name="Mikhailova N."/>
            <person name="Richardson P."/>
        </authorList>
    </citation>
    <scope>NUCLEOTIDE SEQUENCE</scope>
    <source>
        <strain evidence="8">BNC1</strain>
    </source>
</reference>
<evidence type="ECO:0000256" key="4">
    <source>
        <dbReference type="ARBA" id="ARBA00023237"/>
    </source>
</evidence>
<evidence type="ECO:0000256" key="1">
    <source>
        <dbReference type="ARBA" id="ARBA00004442"/>
    </source>
</evidence>
<gene>
    <name evidence="8" type="ordered locus">Meso_0096</name>
</gene>
<dbReference type="InterPro" id="IPR027385">
    <property type="entry name" value="Beta-barrel_OMP"/>
</dbReference>
<dbReference type="OrthoDB" id="9815357at2"/>
<proteinExistence type="inferred from homology"/>
<dbReference type="EMBL" id="CP000390">
    <property type="protein sequence ID" value="ABG61501.1"/>
    <property type="molecule type" value="Genomic_DNA"/>
</dbReference>
<feature type="chain" id="PRO_5004180445" evidence="6">
    <location>
        <begin position="20"/>
        <end position="237"/>
    </location>
</feature>